<reference evidence="2" key="1">
    <citation type="submission" date="2020-02" db="EMBL/GenBank/DDBJ databases">
        <authorList>
            <person name="Meier V. D."/>
        </authorList>
    </citation>
    <scope>NUCLEOTIDE SEQUENCE</scope>
    <source>
        <strain evidence="2">AVDCRST_MAG07</strain>
    </source>
</reference>
<feature type="compositionally biased region" description="Basic and acidic residues" evidence="1">
    <location>
        <begin position="60"/>
        <end position="77"/>
    </location>
</feature>
<evidence type="ECO:0000313" key="2">
    <source>
        <dbReference type="EMBL" id="CAA9315079.1"/>
    </source>
</evidence>
<keyword evidence="2" id="KW-0804">Transcription</keyword>
<dbReference type="EC" id="2.7.7.6" evidence="2"/>
<dbReference type="AlphaFoldDB" id="A0A6J4KV64"/>
<dbReference type="GO" id="GO:0003899">
    <property type="term" value="F:DNA-directed RNA polymerase activity"/>
    <property type="evidence" value="ECO:0007669"/>
    <property type="project" value="UniProtKB-EC"/>
</dbReference>
<evidence type="ECO:0000256" key="1">
    <source>
        <dbReference type="SAM" id="MobiDB-lite"/>
    </source>
</evidence>
<gene>
    <name evidence="2" type="ORF">AVDCRST_MAG07-779</name>
</gene>
<organism evidence="2">
    <name type="scientific">uncultured Frankineae bacterium</name>
    <dbReference type="NCBI Taxonomy" id="437475"/>
    <lineage>
        <taxon>Bacteria</taxon>
        <taxon>Bacillati</taxon>
        <taxon>Actinomycetota</taxon>
        <taxon>Actinomycetes</taxon>
        <taxon>Frankiales</taxon>
        <taxon>environmental samples</taxon>
    </lineage>
</organism>
<proteinExistence type="predicted"/>
<accession>A0A6J4KV64</accession>
<feature type="region of interest" description="Disordered" evidence="1">
    <location>
        <begin position="1"/>
        <end position="99"/>
    </location>
</feature>
<sequence>PDGPLLQLPQARGHPLGRRARLPLRGRPARHPQLRRQVDRRGQGQAALHGPGPQGQPARVRPEPGRQHLGHGGDGRAGRRRELHRRPGRRGLRRDRAAL</sequence>
<dbReference type="GO" id="GO:0000428">
    <property type="term" value="C:DNA-directed RNA polymerase complex"/>
    <property type="evidence" value="ECO:0007669"/>
    <property type="project" value="UniProtKB-KW"/>
</dbReference>
<keyword evidence="2" id="KW-0240">DNA-directed RNA polymerase</keyword>
<keyword evidence="2" id="KW-0808">Transferase</keyword>
<protein>
    <submittedName>
        <fullName evidence="2">DNA-directed RNA polymerase alpha subunit</fullName>
        <ecNumber evidence="2">2.7.7.6</ecNumber>
    </submittedName>
</protein>
<feature type="compositionally biased region" description="Basic residues" evidence="1">
    <location>
        <begin position="78"/>
        <end position="93"/>
    </location>
</feature>
<name>A0A6J4KV64_9ACTN</name>
<keyword evidence="2" id="KW-0548">Nucleotidyltransferase</keyword>
<feature type="compositionally biased region" description="Basic residues" evidence="1">
    <location>
        <begin position="15"/>
        <end position="34"/>
    </location>
</feature>
<feature type="non-terminal residue" evidence="2">
    <location>
        <position position="1"/>
    </location>
</feature>
<feature type="non-terminal residue" evidence="2">
    <location>
        <position position="99"/>
    </location>
</feature>
<dbReference type="EMBL" id="CADCUB010000045">
    <property type="protein sequence ID" value="CAA9315079.1"/>
    <property type="molecule type" value="Genomic_DNA"/>
</dbReference>